<sequence>MFESIDDTNTSLSCMSNKNHLETIVPETLADISATKRGKRQNSYSSLSSCSLNNTSKHDGHKLVELQFTSQLNSISLKTHEEIEPKMLEH</sequence>
<gene>
    <name evidence="1" type="ORF">CAMP_LOCUS2799</name>
</gene>
<evidence type="ECO:0000313" key="2">
    <source>
        <dbReference type="Proteomes" id="UP001152747"/>
    </source>
</evidence>
<comment type="caution">
    <text evidence="1">The sequence shown here is derived from an EMBL/GenBank/DDBJ whole genome shotgun (WGS) entry which is preliminary data.</text>
</comment>
<keyword evidence="2" id="KW-1185">Reference proteome</keyword>
<name>A0A9P1I5W3_9PELO</name>
<protein>
    <submittedName>
        <fullName evidence="1">Uncharacterized protein</fullName>
    </submittedName>
</protein>
<evidence type="ECO:0000313" key="1">
    <source>
        <dbReference type="EMBL" id="CAI5440162.1"/>
    </source>
</evidence>
<dbReference type="AlphaFoldDB" id="A0A9P1I5W3"/>
<proteinExistence type="predicted"/>
<organism evidence="1 2">
    <name type="scientific">Caenorhabditis angaria</name>
    <dbReference type="NCBI Taxonomy" id="860376"/>
    <lineage>
        <taxon>Eukaryota</taxon>
        <taxon>Metazoa</taxon>
        <taxon>Ecdysozoa</taxon>
        <taxon>Nematoda</taxon>
        <taxon>Chromadorea</taxon>
        <taxon>Rhabditida</taxon>
        <taxon>Rhabditina</taxon>
        <taxon>Rhabditomorpha</taxon>
        <taxon>Rhabditoidea</taxon>
        <taxon>Rhabditidae</taxon>
        <taxon>Peloderinae</taxon>
        <taxon>Caenorhabditis</taxon>
    </lineage>
</organism>
<accession>A0A9P1I5W3</accession>
<dbReference type="Proteomes" id="UP001152747">
    <property type="component" value="Unassembled WGS sequence"/>
</dbReference>
<dbReference type="EMBL" id="CANHGI010000001">
    <property type="protein sequence ID" value="CAI5440162.1"/>
    <property type="molecule type" value="Genomic_DNA"/>
</dbReference>
<reference evidence="1" key="1">
    <citation type="submission" date="2022-11" db="EMBL/GenBank/DDBJ databases">
        <authorList>
            <person name="Kikuchi T."/>
        </authorList>
    </citation>
    <scope>NUCLEOTIDE SEQUENCE</scope>
    <source>
        <strain evidence="1">PS1010</strain>
    </source>
</reference>